<dbReference type="OrthoDB" id="2745518at2759"/>
<dbReference type="EMBL" id="KV425639">
    <property type="protein sequence ID" value="KZT19513.1"/>
    <property type="molecule type" value="Genomic_DNA"/>
</dbReference>
<reference evidence="1 2" key="1">
    <citation type="journal article" date="2016" name="Mol. Biol. Evol.">
        <title>Comparative Genomics of Early-Diverging Mushroom-Forming Fungi Provides Insights into the Origins of Lignocellulose Decay Capabilities.</title>
        <authorList>
            <person name="Nagy L.G."/>
            <person name="Riley R."/>
            <person name="Tritt A."/>
            <person name="Adam C."/>
            <person name="Daum C."/>
            <person name="Floudas D."/>
            <person name="Sun H."/>
            <person name="Yadav J.S."/>
            <person name="Pangilinan J."/>
            <person name="Larsson K.H."/>
            <person name="Matsuura K."/>
            <person name="Barry K."/>
            <person name="Labutti K."/>
            <person name="Kuo R."/>
            <person name="Ohm R.A."/>
            <person name="Bhattacharya S.S."/>
            <person name="Shirouzu T."/>
            <person name="Yoshinaga Y."/>
            <person name="Martin F.M."/>
            <person name="Grigoriev I.V."/>
            <person name="Hibbett D.S."/>
        </authorList>
    </citation>
    <scope>NUCLEOTIDE SEQUENCE [LARGE SCALE GENOMIC DNA]</scope>
    <source>
        <strain evidence="1 2">HHB14362 ss-1</strain>
    </source>
</reference>
<evidence type="ECO:0008006" key="3">
    <source>
        <dbReference type="Google" id="ProtNLM"/>
    </source>
</evidence>
<keyword evidence="2" id="KW-1185">Reference proteome</keyword>
<dbReference type="InParanoid" id="A0A165NDX5"/>
<gene>
    <name evidence="1" type="ORF">NEOLEDRAFT_944641</name>
</gene>
<dbReference type="AlphaFoldDB" id="A0A165NDX5"/>
<dbReference type="Proteomes" id="UP000076761">
    <property type="component" value="Unassembled WGS sequence"/>
</dbReference>
<evidence type="ECO:0000313" key="2">
    <source>
        <dbReference type="Proteomes" id="UP000076761"/>
    </source>
</evidence>
<organism evidence="1 2">
    <name type="scientific">Neolentinus lepideus HHB14362 ss-1</name>
    <dbReference type="NCBI Taxonomy" id="1314782"/>
    <lineage>
        <taxon>Eukaryota</taxon>
        <taxon>Fungi</taxon>
        <taxon>Dikarya</taxon>
        <taxon>Basidiomycota</taxon>
        <taxon>Agaricomycotina</taxon>
        <taxon>Agaricomycetes</taxon>
        <taxon>Gloeophyllales</taxon>
        <taxon>Gloeophyllaceae</taxon>
        <taxon>Neolentinus</taxon>
    </lineage>
</organism>
<sequence>MRRYTYGARSSLLMADDLVDCVLRFLTDFDSLSSLMLVSKQVYDVYNRHPVSIVRSVAYSEVGPALPQALRLARHKKDHVIPAAGLKRLK</sequence>
<name>A0A165NDX5_9AGAM</name>
<proteinExistence type="predicted"/>
<evidence type="ECO:0000313" key="1">
    <source>
        <dbReference type="EMBL" id="KZT19513.1"/>
    </source>
</evidence>
<dbReference type="STRING" id="1314782.A0A165NDX5"/>
<protein>
    <recommendedName>
        <fullName evidence="3">F-box domain-containing protein</fullName>
    </recommendedName>
</protein>
<accession>A0A165NDX5</accession>